<gene>
    <name evidence="1" type="ordered locus">Kfla_0768</name>
</gene>
<organism evidence="1 2">
    <name type="scientific">Kribbella flavida (strain DSM 17836 / JCM 10339 / NBRC 14399)</name>
    <dbReference type="NCBI Taxonomy" id="479435"/>
    <lineage>
        <taxon>Bacteria</taxon>
        <taxon>Bacillati</taxon>
        <taxon>Actinomycetota</taxon>
        <taxon>Actinomycetes</taxon>
        <taxon>Propionibacteriales</taxon>
        <taxon>Kribbellaceae</taxon>
        <taxon>Kribbella</taxon>
    </lineage>
</organism>
<dbReference type="AlphaFoldDB" id="D2PYP1"/>
<keyword evidence="2" id="KW-1185">Reference proteome</keyword>
<dbReference type="RefSeq" id="WP_012918443.1">
    <property type="nucleotide sequence ID" value="NC_013729.1"/>
</dbReference>
<dbReference type="KEGG" id="kfl:Kfla_0768"/>
<dbReference type="Proteomes" id="UP000007967">
    <property type="component" value="Chromosome"/>
</dbReference>
<evidence type="ECO:0000313" key="1">
    <source>
        <dbReference type="EMBL" id="ADB29887.1"/>
    </source>
</evidence>
<reference evidence="1 2" key="2">
    <citation type="journal article" date="2010" name="Stand. Genomic Sci.">
        <title>Complete genome sequence of Kribbella flavida type strain (IFO 14399).</title>
        <authorList>
            <person name="Pukall R."/>
            <person name="Lapidus A."/>
            <person name="Glavina Del Rio T."/>
            <person name="Copeland A."/>
            <person name="Tice H."/>
            <person name="Cheng J.-F."/>
            <person name="Lucas S."/>
            <person name="Chen F."/>
            <person name="Nolan M."/>
            <person name="LaButti K."/>
            <person name="Pati A."/>
            <person name="Ivanova N."/>
            <person name="Mavrommatis K."/>
            <person name="Mikhailova N."/>
            <person name="Pitluck S."/>
            <person name="Bruce D."/>
            <person name="Goodwin L."/>
            <person name="Land M."/>
            <person name="Hauser L."/>
            <person name="Chang Y.-J."/>
            <person name="Jeffries C.D."/>
            <person name="Chen A."/>
            <person name="Palaniappan K."/>
            <person name="Chain P."/>
            <person name="Rohde M."/>
            <person name="Goeker M."/>
            <person name="Bristow J."/>
            <person name="Eisen J.A."/>
            <person name="Markowitz V."/>
            <person name="Hugenholtz P."/>
            <person name="Kyrpides N.C."/>
            <person name="Klenk H.-P."/>
            <person name="Brettin T."/>
        </authorList>
    </citation>
    <scope>NUCLEOTIDE SEQUENCE [LARGE SCALE GENOMIC DNA]</scope>
    <source>
        <strain evidence="2">DSM 17836 / JCM 10339 / NBRC 14399</strain>
    </source>
</reference>
<name>D2PYP1_KRIFD</name>
<reference evidence="2" key="1">
    <citation type="submission" date="2009-09" db="EMBL/GenBank/DDBJ databases">
        <title>The complete genome of Kribbella flavida DSM 17836.</title>
        <authorList>
            <consortium name="US DOE Joint Genome Institute (JGI-PGF)"/>
            <person name="Lucas S."/>
            <person name="Copeland A."/>
            <person name="Lapidus A."/>
            <person name="Glavina del Rio T."/>
            <person name="Dalin E."/>
            <person name="Tice H."/>
            <person name="Bruce D."/>
            <person name="Goodwin L."/>
            <person name="Pitluck S."/>
            <person name="Kyrpides N."/>
            <person name="Mavromatis K."/>
            <person name="Ivanova N."/>
            <person name="Saunders E."/>
            <person name="Brettin T."/>
            <person name="Detter J.C."/>
            <person name="Han C."/>
            <person name="Larimer F."/>
            <person name="Land M."/>
            <person name="Hauser L."/>
            <person name="Markowitz V."/>
            <person name="Cheng J.-F."/>
            <person name="Hugenholtz P."/>
            <person name="Woyke T."/>
            <person name="Wu D."/>
            <person name="Pukall R."/>
            <person name="Klenk H.-P."/>
            <person name="Eisen J.A."/>
        </authorList>
    </citation>
    <scope>NUCLEOTIDE SEQUENCE [LARGE SCALE GENOMIC DNA]</scope>
    <source>
        <strain evidence="2">DSM 17836 / JCM 10339 / NBRC 14399</strain>
    </source>
</reference>
<protein>
    <submittedName>
        <fullName evidence="1">Uncharacterized protein</fullName>
    </submittedName>
</protein>
<accession>D2PYP1</accession>
<proteinExistence type="predicted"/>
<dbReference type="OrthoDB" id="3822410at2"/>
<dbReference type="EMBL" id="CP001736">
    <property type="protein sequence ID" value="ADB29887.1"/>
    <property type="molecule type" value="Genomic_DNA"/>
</dbReference>
<dbReference type="STRING" id="479435.Kfla_0768"/>
<sequence length="179" mass="19901">MLQARTLAEARLYLDLMAADVGEWALDVQLVERAESWSVIGDLGFQRLEVSVPFGRAAAHRFGAGRSELVDAAQWWLVATTSAERIRHGDLADDGRARPDRDVVAETWDLAVEAVHQSLEFLPEGADRLPPSAFWSETGERLRQEHPEAFTRGRLTGDQARYLAARNKFSAGQPSCDAR</sequence>
<dbReference type="HOGENOM" id="CLU_1501626_0_0_11"/>
<evidence type="ECO:0000313" key="2">
    <source>
        <dbReference type="Proteomes" id="UP000007967"/>
    </source>
</evidence>